<dbReference type="WBParaSite" id="PDA_v2.g19569.t1">
    <property type="protein sequence ID" value="PDA_v2.g19569.t1"/>
    <property type="gene ID" value="PDA_v2.g19569"/>
</dbReference>
<evidence type="ECO:0000313" key="1">
    <source>
        <dbReference type="Proteomes" id="UP000887578"/>
    </source>
</evidence>
<name>A0A914PM68_9BILA</name>
<accession>A0A914PM68</accession>
<keyword evidence="1" id="KW-1185">Reference proteome</keyword>
<protein>
    <submittedName>
        <fullName evidence="2">Uncharacterized protein</fullName>
    </submittedName>
</protein>
<dbReference type="Proteomes" id="UP000887578">
    <property type="component" value="Unplaced"/>
</dbReference>
<evidence type="ECO:0000313" key="2">
    <source>
        <dbReference type="WBParaSite" id="PDA_v2.g19569.t1"/>
    </source>
</evidence>
<sequence>MYDTISNNITFKGPNGTTQTFQNICEPFCGINEMLIKGLTTPTFLVDRYYPIFKIIVYDVNIGKFIFKRSQDEHGRLTGSKLMVFYYTTFVDSDEKKLQLDELDHKVVEYVYEQKLLTIDPENQGFNGVIFYHIFAASVNP</sequence>
<dbReference type="AlphaFoldDB" id="A0A914PM68"/>
<reference evidence="2" key="1">
    <citation type="submission" date="2022-11" db="UniProtKB">
        <authorList>
            <consortium name="WormBaseParasite"/>
        </authorList>
    </citation>
    <scope>IDENTIFICATION</scope>
</reference>
<organism evidence="1 2">
    <name type="scientific">Panagrolaimus davidi</name>
    <dbReference type="NCBI Taxonomy" id="227884"/>
    <lineage>
        <taxon>Eukaryota</taxon>
        <taxon>Metazoa</taxon>
        <taxon>Ecdysozoa</taxon>
        <taxon>Nematoda</taxon>
        <taxon>Chromadorea</taxon>
        <taxon>Rhabditida</taxon>
        <taxon>Tylenchina</taxon>
        <taxon>Panagrolaimomorpha</taxon>
        <taxon>Panagrolaimoidea</taxon>
        <taxon>Panagrolaimidae</taxon>
        <taxon>Panagrolaimus</taxon>
    </lineage>
</organism>
<proteinExistence type="predicted"/>